<protein>
    <submittedName>
        <fullName evidence="1">Uncharacterized protein</fullName>
    </submittedName>
</protein>
<keyword evidence="2" id="KW-1185">Reference proteome</keyword>
<reference evidence="1 2" key="1">
    <citation type="submission" date="2021-10" db="EMBL/GenBank/DDBJ databases">
        <title>Anaerobic single-cell dispensing facilitates the cultivation of human gut bacteria.</title>
        <authorList>
            <person name="Afrizal A."/>
        </authorList>
    </citation>
    <scope>NUCLEOTIDE SEQUENCE [LARGE SCALE GENOMIC DNA]</scope>
    <source>
        <strain evidence="1 2">CLA-AA-H247</strain>
    </source>
</reference>
<comment type="caution">
    <text evidence="1">The sequence shown here is derived from an EMBL/GenBank/DDBJ whole genome shotgun (WGS) entry which is preliminary data.</text>
</comment>
<accession>A0ABS8F0S6</accession>
<evidence type="ECO:0000313" key="1">
    <source>
        <dbReference type="EMBL" id="MCC2156055.1"/>
    </source>
</evidence>
<dbReference type="RefSeq" id="WP_227720826.1">
    <property type="nucleotide sequence ID" value="NZ_JAJEQD010000004.1"/>
</dbReference>
<sequence>MSTLTDICTDHYIIFFCEGRNEEDALKWLSEEEKLTLDVSSCNFDNLRKLRTRKQRSKHLQEILRNDYDKPPALIYILDSLKETITLPREFRHIPIYYIYTYPEFEILFIIHINKWKTYNQQNPKPKASEFAQGFFDWDIKTEGSVKRVFEFEVTNLVEAAHVLKVQYNKIRDLRDKYGLYDLCH</sequence>
<gene>
    <name evidence="1" type="ORF">LKD20_02710</name>
</gene>
<dbReference type="EMBL" id="JAJEQD010000004">
    <property type="protein sequence ID" value="MCC2156055.1"/>
    <property type="molecule type" value="Genomic_DNA"/>
</dbReference>
<name>A0ABS8F0S6_9FIRM</name>
<dbReference type="Proteomes" id="UP001198241">
    <property type="component" value="Unassembled WGS sequence"/>
</dbReference>
<proteinExistence type="predicted"/>
<organism evidence="1 2">
    <name type="scientific">Veillonella fallax</name>
    <dbReference type="NCBI Taxonomy" id="2881272"/>
    <lineage>
        <taxon>Bacteria</taxon>
        <taxon>Bacillati</taxon>
        <taxon>Bacillota</taxon>
        <taxon>Negativicutes</taxon>
        <taxon>Veillonellales</taxon>
        <taxon>Veillonellaceae</taxon>
        <taxon>Veillonella</taxon>
    </lineage>
</organism>
<evidence type="ECO:0000313" key="2">
    <source>
        <dbReference type="Proteomes" id="UP001198241"/>
    </source>
</evidence>